<sequence>MFDVATWLKTWTGALLACLLVLAVAAPSLRSGLCSADSLSSKKTSAVAEATTLAQANDQDPADLADGEVCGIGHCHHSPSLIGLATVGQTYVSVTRIRLTPAPPHMPLSRMPDGPNEPPRA</sequence>
<proteinExistence type="predicted"/>
<evidence type="ECO:0000313" key="2">
    <source>
        <dbReference type="EMBL" id="OYX06548.1"/>
    </source>
</evidence>
<evidence type="ECO:0008006" key="4">
    <source>
        <dbReference type="Google" id="ProtNLM"/>
    </source>
</evidence>
<comment type="caution">
    <text evidence="2">The sequence shown here is derived from an EMBL/GenBank/DDBJ whole genome shotgun (WGS) entry which is preliminary data.</text>
</comment>
<reference evidence="2 3" key="1">
    <citation type="submission" date="2017-03" db="EMBL/GenBank/DDBJ databases">
        <title>Lifting the veil on microbial sulfur biogeochemistry in mining wastewaters.</title>
        <authorList>
            <person name="Kantor R.S."/>
            <person name="Colenbrander Nelson T."/>
            <person name="Marshall S."/>
            <person name="Bennett D."/>
            <person name="Apte S."/>
            <person name="Camacho D."/>
            <person name="Thomas B.C."/>
            <person name="Warren L.A."/>
            <person name="Banfield J.F."/>
        </authorList>
    </citation>
    <scope>NUCLEOTIDE SEQUENCE [LARGE SCALE GENOMIC DNA]</scope>
    <source>
        <strain evidence="2">32-67-7</strain>
    </source>
</reference>
<accession>A0A258DFP1</accession>
<feature type="region of interest" description="Disordered" evidence="1">
    <location>
        <begin position="101"/>
        <end position="121"/>
    </location>
</feature>
<evidence type="ECO:0000313" key="3">
    <source>
        <dbReference type="Proteomes" id="UP000215616"/>
    </source>
</evidence>
<evidence type="ECO:0000256" key="1">
    <source>
        <dbReference type="SAM" id="MobiDB-lite"/>
    </source>
</evidence>
<dbReference type="EMBL" id="NCDQ01000001">
    <property type="protein sequence ID" value="OYX06548.1"/>
    <property type="molecule type" value="Genomic_DNA"/>
</dbReference>
<dbReference type="AlphaFoldDB" id="A0A258DFP1"/>
<name>A0A258DFP1_CAUVI</name>
<dbReference type="Proteomes" id="UP000215616">
    <property type="component" value="Unassembled WGS sequence"/>
</dbReference>
<organism evidence="2 3">
    <name type="scientific">Caulobacter vibrioides</name>
    <name type="common">Caulobacter crescentus</name>
    <dbReference type="NCBI Taxonomy" id="155892"/>
    <lineage>
        <taxon>Bacteria</taxon>
        <taxon>Pseudomonadati</taxon>
        <taxon>Pseudomonadota</taxon>
        <taxon>Alphaproteobacteria</taxon>
        <taxon>Caulobacterales</taxon>
        <taxon>Caulobacteraceae</taxon>
        <taxon>Caulobacter</taxon>
    </lineage>
</organism>
<protein>
    <recommendedName>
        <fullName evidence="4">DUF2946 domain-containing protein</fullName>
    </recommendedName>
</protein>
<gene>
    <name evidence="2" type="ORF">B7Z12_00015</name>
</gene>